<dbReference type="RefSeq" id="XP_068357459.1">
    <property type="nucleotide sequence ID" value="XM_068505993.1"/>
</dbReference>
<evidence type="ECO:0000259" key="1">
    <source>
        <dbReference type="PROSITE" id="PS50222"/>
    </source>
</evidence>
<dbReference type="PROSITE" id="PS50222">
    <property type="entry name" value="EF_HAND_2"/>
    <property type="match status" value="1"/>
</dbReference>
<dbReference type="Gene3D" id="1.10.238.10">
    <property type="entry name" value="EF-hand"/>
    <property type="match status" value="1"/>
</dbReference>
<dbReference type="InterPro" id="IPR011992">
    <property type="entry name" value="EF-hand-dom_pair"/>
</dbReference>
<feature type="domain" description="EF-hand" evidence="1">
    <location>
        <begin position="13"/>
        <end position="48"/>
    </location>
</feature>
<dbReference type="SUPFAM" id="SSF47473">
    <property type="entry name" value="EF-hand"/>
    <property type="match status" value="1"/>
</dbReference>
<comment type="caution">
    <text evidence="2">The sequence shown here is derived from an EMBL/GenBank/DDBJ whole genome shotgun (WGS) entry which is preliminary data.</text>
</comment>
<evidence type="ECO:0000313" key="3">
    <source>
        <dbReference type="Proteomes" id="UP000179807"/>
    </source>
</evidence>
<name>A0A1J4JZB9_9EUKA</name>
<proteinExistence type="predicted"/>
<dbReference type="Pfam" id="PF13405">
    <property type="entry name" value="EF-hand_6"/>
    <property type="match status" value="1"/>
</dbReference>
<dbReference type="GO" id="GO:0005509">
    <property type="term" value="F:calcium ion binding"/>
    <property type="evidence" value="ECO:0007669"/>
    <property type="project" value="InterPro"/>
</dbReference>
<dbReference type="SMART" id="SM00054">
    <property type="entry name" value="EFh"/>
    <property type="match status" value="1"/>
</dbReference>
<dbReference type="EMBL" id="MLAK01000796">
    <property type="protein sequence ID" value="OHT04323.1"/>
    <property type="molecule type" value="Genomic_DNA"/>
</dbReference>
<dbReference type="GeneID" id="94840697"/>
<evidence type="ECO:0000313" key="2">
    <source>
        <dbReference type="EMBL" id="OHT04323.1"/>
    </source>
</evidence>
<accession>A0A1J4JZB9</accession>
<organism evidence="2 3">
    <name type="scientific">Tritrichomonas foetus</name>
    <dbReference type="NCBI Taxonomy" id="1144522"/>
    <lineage>
        <taxon>Eukaryota</taxon>
        <taxon>Metamonada</taxon>
        <taxon>Parabasalia</taxon>
        <taxon>Tritrichomonadida</taxon>
        <taxon>Tritrichomonadidae</taxon>
        <taxon>Tritrichomonas</taxon>
    </lineage>
</organism>
<sequence length="130" mass="15342">MEIQSYCPGLSSEQNQEIREAFDIFDVCHSGVLDSNEFQALVKALGFHLSDHEKVSIKRINFNDLALILSRKFAIRDFSFIFEIYKEKYDYQKITINFIKKVAQEMGKDFNEDELKQIYNEVLKNMKKTK</sequence>
<protein>
    <submittedName>
        <fullName evidence="2">Centrin-1</fullName>
    </submittedName>
</protein>
<dbReference type="InterPro" id="IPR002048">
    <property type="entry name" value="EF_hand_dom"/>
</dbReference>
<dbReference type="AlphaFoldDB" id="A0A1J4JZB9"/>
<reference evidence="2" key="1">
    <citation type="submission" date="2016-10" db="EMBL/GenBank/DDBJ databases">
        <authorList>
            <person name="Benchimol M."/>
            <person name="Almeida L.G."/>
            <person name="Vasconcelos A.T."/>
            <person name="Perreira-Neves A."/>
            <person name="Rosa I.A."/>
            <person name="Tasca T."/>
            <person name="Bogo M.R."/>
            <person name="de Souza W."/>
        </authorList>
    </citation>
    <scope>NUCLEOTIDE SEQUENCE [LARGE SCALE GENOMIC DNA]</scope>
    <source>
        <strain evidence="2">K</strain>
    </source>
</reference>
<gene>
    <name evidence="2" type="primary">CETN1</name>
    <name evidence="2" type="ORF">TRFO_28136</name>
</gene>
<dbReference type="Proteomes" id="UP000179807">
    <property type="component" value="Unassembled WGS sequence"/>
</dbReference>
<dbReference type="VEuPathDB" id="TrichDB:TRFO_28136"/>
<keyword evidence="3" id="KW-1185">Reference proteome</keyword>